<evidence type="ECO:0000256" key="1">
    <source>
        <dbReference type="SAM" id="MobiDB-lite"/>
    </source>
</evidence>
<organism evidence="2 3">
    <name type="scientific">Nonomuraea dietziae</name>
    <dbReference type="NCBI Taxonomy" id="65515"/>
    <lineage>
        <taxon>Bacteria</taxon>
        <taxon>Bacillati</taxon>
        <taxon>Actinomycetota</taxon>
        <taxon>Actinomycetes</taxon>
        <taxon>Streptosporangiales</taxon>
        <taxon>Streptosporangiaceae</taxon>
        <taxon>Nonomuraea</taxon>
    </lineage>
</organism>
<keyword evidence="3" id="KW-1185">Reference proteome</keyword>
<name>A0A7W5VGW8_9ACTN</name>
<feature type="compositionally biased region" description="Polar residues" evidence="1">
    <location>
        <begin position="100"/>
        <end position="111"/>
    </location>
</feature>
<feature type="region of interest" description="Disordered" evidence="1">
    <location>
        <begin position="1"/>
        <end position="141"/>
    </location>
</feature>
<accession>A0A7W5VGW8</accession>
<feature type="compositionally biased region" description="Low complexity" evidence="1">
    <location>
        <begin position="39"/>
        <end position="55"/>
    </location>
</feature>
<dbReference type="Proteomes" id="UP000579945">
    <property type="component" value="Unassembled WGS sequence"/>
</dbReference>
<dbReference type="EMBL" id="JACIBV010000001">
    <property type="protein sequence ID" value="MBB3731805.1"/>
    <property type="molecule type" value="Genomic_DNA"/>
</dbReference>
<evidence type="ECO:0000313" key="3">
    <source>
        <dbReference type="Proteomes" id="UP000579945"/>
    </source>
</evidence>
<protein>
    <submittedName>
        <fullName evidence="2">Uncharacterized protein</fullName>
    </submittedName>
</protein>
<reference evidence="2 3" key="1">
    <citation type="submission" date="2020-08" db="EMBL/GenBank/DDBJ databases">
        <title>Sequencing the genomes of 1000 actinobacteria strains.</title>
        <authorList>
            <person name="Klenk H.-P."/>
        </authorList>
    </citation>
    <scope>NUCLEOTIDE SEQUENCE [LARGE SCALE GENOMIC DNA]</scope>
    <source>
        <strain evidence="2 3">DSM 44320</strain>
    </source>
</reference>
<proteinExistence type="predicted"/>
<dbReference type="AlphaFoldDB" id="A0A7W5VGW8"/>
<feature type="compositionally biased region" description="Low complexity" evidence="1">
    <location>
        <begin position="13"/>
        <end position="26"/>
    </location>
</feature>
<feature type="compositionally biased region" description="Low complexity" evidence="1">
    <location>
        <begin position="62"/>
        <end position="84"/>
    </location>
</feature>
<feature type="compositionally biased region" description="Polar residues" evidence="1">
    <location>
        <begin position="1"/>
        <end position="12"/>
    </location>
</feature>
<comment type="caution">
    <text evidence="2">The sequence shown here is derived from an EMBL/GenBank/DDBJ whole genome shotgun (WGS) entry which is preliminary data.</text>
</comment>
<sequence length="141" mass="14484">MTSMRSGTVFRNSPSTSSPASLSGRPWVTSPVITSGAPVTSASTRRWTASSTVRSGTRRDLAACSSSASSAGGTGSRSTSTRLSPSPPWPRRRGMRVSGASVTRSRQNSCDASEARAARSAATSSLKPTDGAVTGSGSWER</sequence>
<gene>
    <name evidence="2" type="ORF">FHR33_007665</name>
</gene>
<evidence type="ECO:0000313" key="2">
    <source>
        <dbReference type="EMBL" id="MBB3731805.1"/>
    </source>
</evidence>